<name>A0ABM9N092_9LACO</name>
<evidence type="ECO:0000313" key="1">
    <source>
        <dbReference type="EMBL" id="CAK1252202.1"/>
    </source>
</evidence>
<sequence length="72" mass="8674">MRTNEHQLNLLIWLIETRCPDLYKQIFSVPHTATLKKDITLQAKELLTEYEIELNDSHIDRNLIYKKIIHQE</sequence>
<proteinExistence type="predicted"/>
<protein>
    <submittedName>
        <fullName evidence="1">Uncharacterized protein</fullName>
    </submittedName>
</protein>
<gene>
    <name evidence="1" type="ORF">R54839_PPFHFPJH_01434</name>
</gene>
<organism evidence="1 2">
    <name type="scientific">Fructobacillus fructosus</name>
    <dbReference type="NCBI Taxonomy" id="1631"/>
    <lineage>
        <taxon>Bacteria</taxon>
        <taxon>Bacillati</taxon>
        <taxon>Bacillota</taxon>
        <taxon>Bacilli</taxon>
        <taxon>Lactobacillales</taxon>
        <taxon>Lactobacillaceae</taxon>
        <taxon>Fructobacillus</taxon>
    </lineage>
</organism>
<dbReference type="Proteomes" id="UP001314261">
    <property type="component" value="Unassembled WGS sequence"/>
</dbReference>
<dbReference type="EMBL" id="CAUZLR010000010">
    <property type="protein sequence ID" value="CAK1252202.1"/>
    <property type="molecule type" value="Genomic_DNA"/>
</dbReference>
<keyword evidence="2" id="KW-1185">Reference proteome</keyword>
<accession>A0ABM9N092</accession>
<evidence type="ECO:0000313" key="2">
    <source>
        <dbReference type="Proteomes" id="UP001314261"/>
    </source>
</evidence>
<reference evidence="1 2" key="1">
    <citation type="submission" date="2023-10" db="EMBL/GenBank/DDBJ databases">
        <authorList>
            <person name="Botero Cardona J."/>
        </authorList>
    </citation>
    <scope>NUCLEOTIDE SEQUENCE [LARGE SCALE GENOMIC DNA]</scope>
    <source>
        <strain evidence="1 2">R-54839</strain>
    </source>
</reference>
<comment type="caution">
    <text evidence="1">The sequence shown here is derived from an EMBL/GenBank/DDBJ whole genome shotgun (WGS) entry which is preliminary data.</text>
</comment>